<organism evidence="2 3">
    <name type="scientific">Penicilliopsis zonata CBS 506.65</name>
    <dbReference type="NCBI Taxonomy" id="1073090"/>
    <lineage>
        <taxon>Eukaryota</taxon>
        <taxon>Fungi</taxon>
        <taxon>Dikarya</taxon>
        <taxon>Ascomycota</taxon>
        <taxon>Pezizomycotina</taxon>
        <taxon>Eurotiomycetes</taxon>
        <taxon>Eurotiomycetidae</taxon>
        <taxon>Eurotiales</taxon>
        <taxon>Aspergillaceae</taxon>
        <taxon>Penicilliopsis</taxon>
    </lineage>
</organism>
<feature type="region of interest" description="Disordered" evidence="1">
    <location>
        <begin position="252"/>
        <end position="284"/>
    </location>
</feature>
<dbReference type="Proteomes" id="UP000184188">
    <property type="component" value="Unassembled WGS sequence"/>
</dbReference>
<dbReference type="RefSeq" id="XP_022584173.1">
    <property type="nucleotide sequence ID" value="XM_022721849.1"/>
</dbReference>
<feature type="compositionally biased region" description="Basic and acidic residues" evidence="1">
    <location>
        <begin position="100"/>
        <end position="134"/>
    </location>
</feature>
<evidence type="ECO:0000313" key="2">
    <source>
        <dbReference type="EMBL" id="OJJ49663.1"/>
    </source>
</evidence>
<dbReference type="EMBL" id="KV878337">
    <property type="protein sequence ID" value="OJJ49663.1"/>
    <property type="molecule type" value="Genomic_DNA"/>
</dbReference>
<keyword evidence="3" id="KW-1185">Reference proteome</keyword>
<feature type="compositionally biased region" description="Polar residues" evidence="1">
    <location>
        <begin position="425"/>
        <end position="434"/>
    </location>
</feature>
<evidence type="ECO:0000313" key="3">
    <source>
        <dbReference type="Proteomes" id="UP000184188"/>
    </source>
</evidence>
<feature type="compositionally biased region" description="Basic and acidic residues" evidence="1">
    <location>
        <begin position="557"/>
        <end position="567"/>
    </location>
</feature>
<accession>A0A1L9SRA7</accession>
<feature type="compositionally biased region" description="Low complexity" evidence="1">
    <location>
        <begin position="39"/>
        <end position="62"/>
    </location>
</feature>
<feature type="region of interest" description="Disordered" evidence="1">
    <location>
        <begin position="302"/>
        <end position="473"/>
    </location>
</feature>
<reference evidence="3" key="1">
    <citation type="journal article" date="2017" name="Genome Biol.">
        <title>Comparative genomics reveals high biological diversity and specific adaptations in the industrially and medically important fungal genus Aspergillus.</title>
        <authorList>
            <person name="de Vries R.P."/>
            <person name="Riley R."/>
            <person name="Wiebenga A."/>
            <person name="Aguilar-Osorio G."/>
            <person name="Amillis S."/>
            <person name="Uchima C.A."/>
            <person name="Anderluh G."/>
            <person name="Asadollahi M."/>
            <person name="Askin M."/>
            <person name="Barry K."/>
            <person name="Battaglia E."/>
            <person name="Bayram O."/>
            <person name="Benocci T."/>
            <person name="Braus-Stromeyer S.A."/>
            <person name="Caldana C."/>
            <person name="Canovas D."/>
            <person name="Cerqueira G.C."/>
            <person name="Chen F."/>
            <person name="Chen W."/>
            <person name="Choi C."/>
            <person name="Clum A."/>
            <person name="Dos Santos R.A."/>
            <person name="Damasio A.R."/>
            <person name="Diallinas G."/>
            <person name="Emri T."/>
            <person name="Fekete E."/>
            <person name="Flipphi M."/>
            <person name="Freyberg S."/>
            <person name="Gallo A."/>
            <person name="Gournas C."/>
            <person name="Habgood R."/>
            <person name="Hainaut M."/>
            <person name="Harispe M.L."/>
            <person name="Henrissat B."/>
            <person name="Hilden K.S."/>
            <person name="Hope R."/>
            <person name="Hossain A."/>
            <person name="Karabika E."/>
            <person name="Karaffa L."/>
            <person name="Karanyi Z."/>
            <person name="Krasevec N."/>
            <person name="Kuo A."/>
            <person name="Kusch H."/>
            <person name="LaButti K."/>
            <person name="Lagendijk E.L."/>
            <person name="Lapidus A."/>
            <person name="Levasseur A."/>
            <person name="Lindquist E."/>
            <person name="Lipzen A."/>
            <person name="Logrieco A.F."/>
            <person name="MacCabe A."/>
            <person name="Maekelae M.R."/>
            <person name="Malavazi I."/>
            <person name="Melin P."/>
            <person name="Meyer V."/>
            <person name="Mielnichuk N."/>
            <person name="Miskei M."/>
            <person name="Molnar A.P."/>
            <person name="Mule G."/>
            <person name="Ngan C.Y."/>
            <person name="Orejas M."/>
            <person name="Orosz E."/>
            <person name="Ouedraogo J.P."/>
            <person name="Overkamp K.M."/>
            <person name="Park H.-S."/>
            <person name="Perrone G."/>
            <person name="Piumi F."/>
            <person name="Punt P.J."/>
            <person name="Ram A.F."/>
            <person name="Ramon A."/>
            <person name="Rauscher S."/>
            <person name="Record E."/>
            <person name="Riano-Pachon D.M."/>
            <person name="Robert V."/>
            <person name="Roehrig J."/>
            <person name="Ruller R."/>
            <person name="Salamov A."/>
            <person name="Salih N.S."/>
            <person name="Samson R.A."/>
            <person name="Sandor E."/>
            <person name="Sanguinetti M."/>
            <person name="Schuetze T."/>
            <person name="Sepcic K."/>
            <person name="Shelest E."/>
            <person name="Sherlock G."/>
            <person name="Sophianopoulou V."/>
            <person name="Squina F.M."/>
            <person name="Sun H."/>
            <person name="Susca A."/>
            <person name="Todd R.B."/>
            <person name="Tsang A."/>
            <person name="Unkles S.E."/>
            <person name="van de Wiele N."/>
            <person name="van Rossen-Uffink D."/>
            <person name="Oliveira J.V."/>
            <person name="Vesth T.C."/>
            <person name="Visser J."/>
            <person name="Yu J.-H."/>
            <person name="Zhou M."/>
            <person name="Andersen M.R."/>
            <person name="Archer D.B."/>
            <person name="Baker S.E."/>
            <person name="Benoit I."/>
            <person name="Brakhage A.A."/>
            <person name="Braus G.H."/>
            <person name="Fischer R."/>
            <person name="Frisvad J.C."/>
            <person name="Goldman G.H."/>
            <person name="Houbraken J."/>
            <person name="Oakley B."/>
            <person name="Pocsi I."/>
            <person name="Scazzocchio C."/>
            <person name="Seiboth B."/>
            <person name="vanKuyk P.A."/>
            <person name="Wortman J."/>
            <person name="Dyer P.S."/>
            <person name="Grigoriev I.V."/>
        </authorList>
    </citation>
    <scope>NUCLEOTIDE SEQUENCE [LARGE SCALE GENOMIC DNA]</scope>
    <source>
        <strain evidence="3">CBS 506.65</strain>
    </source>
</reference>
<protein>
    <recommendedName>
        <fullName evidence="4">DUF3824 domain-containing protein</fullName>
    </recommendedName>
</protein>
<feature type="compositionally biased region" description="Basic and acidic residues" evidence="1">
    <location>
        <begin position="363"/>
        <end position="379"/>
    </location>
</feature>
<feature type="compositionally biased region" description="Basic residues" evidence="1">
    <location>
        <begin position="150"/>
        <end position="161"/>
    </location>
</feature>
<sequence>MSRYDRYEYPPYAHGARHSQDLVRHQDDSTESVEEIQRDYPPGEYDEYGYGPPRRTRVTTVRDGVRRTQSVNSSPRGTYYYESTRYEGGGGGGGGGGGRRPRESRESREFKESRESREPRESRHSRRYYNDRSSRYSSASRSPPPSSSRRYGKGSSRHHRSYSYSPSPTRSKSRHTREKDERIAQAVKAALTAGAAEAFRLRNEPGDWKGAKGRRILTAAIAAGGTDGILDRNNPEKHSTRHIIESTLAGLAANRLVNGPRSRSQSRSKSRHRSKSRGGSGALKDVAATGLLAAAGKEIYDHVRNRSRSRSRPAGGRGRSSSRNSGAGDHRGSSRRSKSVSEYINKGLAALGLGESSKNSDAGGRRDKDMHDRDHDHDRPRRRQRRRHLSDSEDSGSSWSSDEDSRDDRGRSRRGDRHHSREVISPSTGYSSTEGGRGNSRLKKTKKKNNDSHTDSDSDLGDSSDEKKQDKKLRRDTLLTTGLATVATIHAAHSVYKGYEGRKKRKKEVEEGEMTPQEAHKLRVRANLADAASVGLAALGVKGAVGEWKEVLEKKHERDHYHEECAHRHEKRSARRSQSSARPSQSSALQRRNTSLDGDRPLSQGFHYYDGNPASVRVSVVNRVFWTRDETHRTCVWHSEKYQPSPFLPAQHHSFDLTKVYMKAMMLEFATDQQDHPSSLFSIP</sequence>
<feature type="region of interest" description="Disordered" evidence="1">
    <location>
        <begin position="499"/>
        <end position="518"/>
    </location>
</feature>
<feature type="compositionally biased region" description="Gly residues" evidence="1">
    <location>
        <begin position="87"/>
        <end position="98"/>
    </location>
</feature>
<feature type="region of interest" description="Disordered" evidence="1">
    <location>
        <begin position="557"/>
        <end position="604"/>
    </location>
</feature>
<evidence type="ECO:0008006" key="4">
    <source>
        <dbReference type="Google" id="ProtNLM"/>
    </source>
</evidence>
<proteinExistence type="predicted"/>
<dbReference type="OrthoDB" id="5407645at2759"/>
<dbReference type="GeneID" id="34608314"/>
<feature type="region of interest" description="Disordered" evidence="1">
    <location>
        <begin position="1"/>
        <end position="181"/>
    </location>
</feature>
<feature type="compositionally biased region" description="Basic and acidic residues" evidence="1">
    <location>
        <begin position="18"/>
        <end position="28"/>
    </location>
</feature>
<dbReference type="AlphaFoldDB" id="A0A1L9SRA7"/>
<name>A0A1L9SRA7_9EURO</name>
<dbReference type="VEuPathDB" id="FungiDB:ASPZODRAFT_12783"/>
<feature type="compositionally biased region" description="Low complexity" evidence="1">
    <location>
        <begin position="576"/>
        <end position="592"/>
    </location>
</feature>
<evidence type="ECO:0000256" key="1">
    <source>
        <dbReference type="SAM" id="MobiDB-lite"/>
    </source>
</evidence>
<dbReference type="STRING" id="1073090.A0A1L9SRA7"/>
<feature type="compositionally biased region" description="Basic residues" evidence="1">
    <location>
        <begin position="264"/>
        <end position="276"/>
    </location>
</feature>
<feature type="compositionally biased region" description="Basic and acidic residues" evidence="1">
    <location>
        <begin position="464"/>
        <end position="473"/>
    </location>
</feature>
<gene>
    <name evidence="2" type="ORF">ASPZODRAFT_12783</name>
</gene>
<feature type="compositionally biased region" description="Basic residues" evidence="1">
    <location>
        <begin position="411"/>
        <end position="420"/>
    </location>
</feature>